<evidence type="ECO:0000313" key="3">
    <source>
        <dbReference type="Proteomes" id="UP001497453"/>
    </source>
</evidence>
<proteinExistence type="predicted"/>
<accession>A0ABP1DZ15</accession>
<keyword evidence="1" id="KW-0472">Membrane</keyword>
<keyword evidence="3" id="KW-1185">Reference proteome</keyword>
<protein>
    <submittedName>
        <fullName evidence="2">Uncharacterized protein</fullName>
    </submittedName>
</protein>
<evidence type="ECO:0000256" key="1">
    <source>
        <dbReference type="SAM" id="Phobius"/>
    </source>
</evidence>
<keyword evidence="1" id="KW-0812">Transmembrane</keyword>
<name>A0ABP1DZ15_9APHY</name>
<sequence>MAQYRLDRAFGLSIWLESLICGFYLCLFCVGIYINHAFRKEKDGHSRIMFYAGIVVFFKATFHLGK</sequence>
<keyword evidence="1" id="KW-1133">Transmembrane helix</keyword>
<dbReference type="EMBL" id="OZ037950">
    <property type="protein sequence ID" value="CAL1712313.1"/>
    <property type="molecule type" value="Genomic_DNA"/>
</dbReference>
<feature type="transmembrane region" description="Helical" evidence="1">
    <location>
        <begin position="48"/>
        <end position="65"/>
    </location>
</feature>
<organism evidence="2 3">
    <name type="scientific">Somion occarium</name>
    <dbReference type="NCBI Taxonomy" id="3059160"/>
    <lineage>
        <taxon>Eukaryota</taxon>
        <taxon>Fungi</taxon>
        <taxon>Dikarya</taxon>
        <taxon>Basidiomycota</taxon>
        <taxon>Agaricomycotina</taxon>
        <taxon>Agaricomycetes</taxon>
        <taxon>Polyporales</taxon>
        <taxon>Cerrenaceae</taxon>
        <taxon>Somion</taxon>
    </lineage>
</organism>
<reference evidence="3" key="1">
    <citation type="submission" date="2024-04" db="EMBL/GenBank/DDBJ databases">
        <authorList>
            <person name="Shaw F."/>
            <person name="Minotto A."/>
        </authorList>
    </citation>
    <scope>NUCLEOTIDE SEQUENCE [LARGE SCALE GENOMIC DNA]</scope>
</reference>
<feature type="transmembrane region" description="Helical" evidence="1">
    <location>
        <begin position="12"/>
        <end position="36"/>
    </location>
</feature>
<dbReference type="Proteomes" id="UP001497453">
    <property type="component" value="Chromosome 7"/>
</dbReference>
<evidence type="ECO:0000313" key="2">
    <source>
        <dbReference type="EMBL" id="CAL1712313.1"/>
    </source>
</evidence>
<gene>
    <name evidence="2" type="ORF">GFSPODELE1_LOCUS8769</name>
</gene>